<proteinExistence type="predicted"/>
<dbReference type="Proteomes" id="UP000029858">
    <property type="component" value="Unassembled WGS sequence"/>
</dbReference>
<name>A0A099GKK7_9RHOB</name>
<protein>
    <recommendedName>
        <fullName evidence="3">DUF1833 domain-containing protein</fullName>
    </recommendedName>
</protein>
<reference evidence="1 2" key="1">
    <citation type="submission" date="2014-09" db="EMBL/GenBank/DDBJ databases">
        <authorList>
            <person name="McGinnis J.M."/>
            <person name="Wolfgang W.J."/>
        </authorList>
    </citation>
    <scope>NUCLEOTIDE SEQUENCE [LARGE SCALE GENOMIC DNA]</scope>
    <source>
        <strain evidence="1 2">5503</strain>
    </source>
</reference>
<reference evidence="1 2" key="2">
    <citation type="submission" date="2014-10" db="EMBL/GenBank/DDBJ databases">
        <title>Paracoccus sanguinis sp. nov., isolated from clinical specimens of New York State patients.</title>
        <authorList>
            <person name="Mingle L.A."/>
            <person name="Cole J.A."/>
            <person name="Lapierre P."/>
            <person name="Musser K.A."/>
        </authorList>
    </citation>
    <scope>NUCLEOTIDE SEQUENCE [LARGE SCALE GENOMIC DNA]</scope>
    <source>
        <strain evidence="1 2">5503</strain>
    </source>
</reference>
<evidence type="ECO:0008006" key="3">
    <source>
        <dbReference type="Google" id="ProtNLM"/>
    </source>
</evidence>
<evidence type="ECO:0000313" key="2">
    <source>
        <dbReference type="Proteomes" id="UP000029858"/>
    </source>
</evidence>
<gene>
    <name evidence="1" type="ORF">IX56_03215</name>
</gene>
<sequence>MRRLSLNARLSLDAPASQDIHVLLLHIEHPSLSAPIRLSTDNTVRISDEPLVYGTRSSWRGADPVRDPFLWIIASALIPSDLEDAPAAATIVLENLDVGMTTLLRSMTDPASLSMAVVLASSPDLVEAEWSGLSLVSSEITADEITLQFSREEIEVEPFPMARLSRERFPGLHP</sequence>
<accession>A0A099GKK7</accession>
<comment type="caution">
    <text evidence="1">The sequence shown here is derived from an EMBL/GenBank/DDBJ whole genome shotgun (WGS) entry which is preliminary data.</text>
</comment>
<dbReference type="AlphaFoldDB" id="A0A099GKK7"/>
<dbReference type="EMBL" id="JRKQ01000008">
    <property type="protein sequence ID" value="KGJ23281.1"/>
    <property type="molecule type" value="Genomic_DNA"/>
</dbReference>
<organism evidence="1 2">
    <name type="scientific">Paracoccus sanguinis</name>
    <dbReference type="NCBI Taxonomy" id="1545044"/>
    <lineage>
        <taxon>Bacteria</taxon>
        <taxon>Pseudomonadati</taxon>
        <taxon>Pseudomonadota</taxon>
        <taxon>Alphaproteobacteria</taxon>
        <taxon>Rhodobacterales</taxon>
        <taxon>Paracoccaceae</taxon>
        <taxon>Paracoccus</taxon>
    </lineage>
</organism>
<evidence type="ECO:0000313" key="1">
    <source>
        <dbReference type="EMBL" id="KGJ23281.1"/>
    </source>
</evidence>
<dbReference type="RefSeq" id="WP_036707369.1">
    <property type="nucleotide sequence ID" value="NZ_JRKQ01000008.1"/>
</dbReference>